<dbReference type="OrthoDB" id="2012590at2759"/>
<dbReference type="Gene3D" id="3.10.450.10">
    <property type="match status" value="1"/>
</dbReference>
<dbReference type="OMA" id="KFAITEH"/>
<dbReference type="Proteomes" id="UP000008311">
    <property type="component" value="Unassembled WGS sequence"/>
</dbReference>
<name>B9SYV2_RICCO</name>
<feature type="chain" id="PRO_5018692328" evidence="3">
    <location>
        <begin position="20"/>
        <end position="119"/>
    </location>
</feature>
<proteinExistence type="predicted"/>
<feature type="signal peptide" evidence="3">
    <location>
        <begin position="1"/>
        <end position="19"/>
    </location>
</feature>
<keyword evidence="3" id="KW-0732">Signal</keyword>
<keyword evidence="6" id="KW-1185">Reference proteome</keyword>
<dbReference type="InterPro" id="IPR000010">
    <property type="entry name" value="Cystatin_dom"/>
</dbReference>
<dbReference type="Pfam" id="PF16845">
    <property type="entry name" value="SQAPI"/>
    <property type="match status" value="1"/>
</dbReference>
<dbReference type="FunCoup" id="B9SYV2">
    <property type="interactions" value="1"/>
</dbReference>
<protein>
    <submittedName>
        <fullName evidence="5">Cysteine proteinase inhibitor, putative</fullName>
    </submittedName>
</protein>
<evidence type="ECO:0000313" key="5">
    <source>
        <dbReference type="EMBL" id="EEF31214.1"/>
    </source>
</evidence>
<accession>B9SYV2</accession>
<dbReference type="InParanoid" id="B9SYV2"/>
<gene>
    <name evidence="5" type="ORF">RCOM_0041440</name>
</gene>
<dbReference type="eggNOG" id="ENOG502S46Q">
    <property type="taxonomic scope" value="Eukaryota"/>
</dbReference>
<dbReference type="AlphaFoldDB" id="B9SYV2"/>
<dbReference type="EMBL" id="EQ974259">
    <property type="protein sequence ID" value="EEF31214.1"/>
    <property type="molecule type" value="Genomic_DNA"/>
</dbReference>
<dbReference type="KEGG" id="rcu:8268096"/>
<evidence type="ECO:0000256" key="1">
    <source>
        <dbReference type="ARBA" id="ARBA00022690"/>
    </source>
</evidence>
<feature type="domain" description="Cystatin" evidence="4">
    <location>
        <begin position="29"/>
        <end position="117"/>
    </location>
</feature>
<reference evidence="6" key="1">
    <citation type="journal article" date="2010" name="Nat. Biotechnol.">
        <title>Draft genome sequence of the oilseed species Ricinus communis.</title>
        <authorList>
            <person name="Chan A.P."/>
            <person name="Crabtree J."/>
            <person name="Zhao Q."/>
            <person name="Lorenzi H."/>
            <person name="Orvis J."/>
            <person name="Puiu D."/>
            <person name="Melake-Berhan A."/>
            <person name="Jones K.M."/>
            <person name="Redman J."/>
            <person name="Chen G."/>
            <person name="Cahoon E.B."/>
            <person name="Gedil M."/>
            <person name="Stanke M."/>
            <person name="Haas B.J."/>
            <person name="Wortman J.R."/>
            <person name="Fraser-Liggett C.M."/>
            <person name="Ravel J."/>
            <person name="Rabinowicz P.D."/>
        </authorList>
    </citation>
    <scope>NUCLEOTIDE SEQUENCE [LARGE SCALE GENOMIC DNA]</scope>
    <source>
        <strain evidence="6">cv. Hale</strain>
    </source>
</reference>
<dbReference type="InterPro" id="IPR046350">
    <property type="entry name" value="Cystatin_sf"/>
</dbReference>
<dbReference type="PANTHER" id="PTHR47364:SF2">
    <property type="entry name" value="CYSTEINE PROTEINASE INHIBITOR 5"/>
    <property type="match status" value="1"/>
</dbReference>
<evidence type="ECO:0000256" key="3">
    <source>
        <dbReference type="SAM" id="SignalP"/>
    </source>
</evidence>
<evidence type="ECO:0000256" key="2">
    <source>
        <dbReference type="ARBA" id="ARBA00022704"/>
    </source>
</evidence>
<keyword evidence="1" id="KW-0646">Protease inhibitor</keyword>
<sequence length="119" mass="12872">MKRHCFLLGLVFLVAAVSAAGPGLGGGGDLVGGWGPINNLTDPHVVEIGKFAVREYNKRSKTNLELKSIVKGESQVVAGTNYKLVLAVSGGDSKKYEAVVWEKPWEKFRELTSFKPVRG</sequence>
<dbReference type="GO" id="GO:0004869">
    <property type="term" value="F:cysteine-type endopeptidase inhibitor activity"/>
    <property type="evidence" value="ECO:0007669"/>
    <property type="project" value="UniProtKB-KW"/>
</dbReference>
<evidence type="ECO:0000259" key="4">
    <source>
        <dbReference type="SMART" id="SM00043"/>
    </source>
</evidence>
<dbReference type="SMART" id="SM00043">
    <property type="entry name" value="CY"/>
    <property type="match status" value="1"/>
</dbReference>
<dbReference type="SUPFAM" id="SSF54403">
    <property type="entry name" value="Cystatin/monellin"/>
    <property type="match status" value="1"/>
</dbReference>
<dbReference type="PANTHER" id="PTHR47364">
    <property type="entry name" value="CYSTEINE PROTEINASE INHIBITOR 5"/>
    <property type="match status" value="1"/>
</dbReference>
<keyword evidence="2" id="KW-0789">Thiol protease inhibitor</keyword>
<evidence type="ECO:0000313" key="6">
    <source>
        <dbReference type="Proteomes" id="UP000008311"/>
    </source>
</evidence>
<dbReference type="CDD" id="cd00042">
    <property type="entry name" value="CY"/>
    <property type="match status" value="1"/>
</dbReference>
<organism evidence="5 6">
    <name type="scientific">Ricinus communis</name>
    <name type="common">Castor bean</name>
    <dbReference type="NCBI Taxonomy" id="3988"/>
    <lineage>
        <taxon>Eukaryota</taxon>
        <taxon>Viridiplantae</taxon>
        <taxon>Streptophyta</taxon>
        <taxon>Embryophyta</taxon>
        <taxon>Tracheophyta</taxon>
        <taxon>Spermatophyta</taxon>
        <taxon>Magnoliopsida</taxon>
        <taxon>eudicotyledons</taxon>
        <taxon>Gunneridae</taxon>
        <taxon>Pentapetalae</taxon>
        <taxon>rosids</taxon>
        <taxon>fabids</taxon>
        <taxon>Malpighiales</taxon>
        <taxon>Euphorbiaceae</taxon>
        <taxon>Acalyphoideae</taxon>
        <taxon>Acalypheae</taxon>
        <taxon>Ricinus</taxon>
    </lineage>
</organism>